<comment type="caution">
    <text evidence="9">The sequence shown here is derived from an EMBL/GenBank/DDBJ whole genome shotgun (WGS) entry which is preliminary data.</text>
</comment>
<evidence type="ECO:0000256" key="2">
    <source>
        <dbReference type="ARBA" id="ARBA00013064"/>
    </source>
</evidence>
<comment type="catalytic activity">
    <reaction evidence="5">
        <text>O-phospho-L-tyrosyl-[protein] + H2O = L-tyrosyl-[protein] + phosphate</text>
        <dbReference type="Rhea" id="RHEA:10684"/>
        <dbReference type="Rhea" id="RHEA-COMP:10136"/>
        <dbReference type="Rhea" id="RHEA-COMP:20101"/>
        <dbReference type="ChEBI" id="CHEBI:15377"/>
        <dbReference type="ChEBI" id="CHEBI:43474"/>
        <dbReference type="ChEBI" id="CHEBI:46858"/>
        <dbReference type="ChEBI" id="CHEBI:61978"/>
        <dbReference type="EC" id="3.1.3.48"/>
    </reaction>
</comment>
<proteinExistence type="inferred from homology"/>
<evidence type="ECO:0000259" key="7">
    <source>
        <dbReference type="PROSITE" id="PS50055"/>
    </source>
</evidence>
<dbReference type="PRINTS" id="PR00700">
    <property type="entry name" value="PRTYPHPHTASE"/>
</dbReference>
<dbReference type="AlphaFoldDB" id="A0ABD3X372"/>
<comment type="similarity">
    <text evidence="1">Belongs to the protein-tyrosine phosphatase family.</text>
</comment>
<dbReference type="EMBL" id="JBJQND010000004">
    <property type="protein sequence ID" value="KAL3880674.1"/>
    <property type="molecule type" value="Genomic_DNA"/>
</dbReference>
<dbReference type="PROSITE" id="PS50055">
    <property type="entry name" value="TYR_PHOSPHATASE_PTP"/>
    <property type="match status" value="2"/>
</dbReference>
<evidence type="ECO:0000313" key="9">
    <source>
        <dbReference type="EMBL" id="KAL3880674.1"/>
    </source>
</evidence>
<dbReference type="Gene3D" id="2.170.300.10">
    <property type="entry name" value="Tie2 ligand-binding domain superfamily"/>
    <property type="match status" value="1"/>
</dbReference>
<evidence type="ECO:0000256" key="6">
    <source>
        <dbReference type="SAM" id="Phobius"/>
    </source>
</evidence>
<dbReference type="Proteomes" id="UP001634394">
    <property type="component" value="Unassembled WGS sequence"/>
</dbReference>
<dbReference type="Pfam" id="PF00102">
    <property type="entry name" value="Y_phosphatase"/>
    <property type="match status" value="2"/>
</dbReference>
<dbReference type="InterPro" id="IPR029021">
    <property type="entry name" value="Prot-tyrosine_phosphatase-like"/>
</dbReference>
<dbReference type="InterPro" id="IPR008979">
    <property type="entry name" value="Galactose-bd-like_sf"/>
</dbReference>
<dbReference type="PANTHER" id="PTHR19134:SF562">
    <property type="entry name" value="PROTEIN-TYROSINE-PHOSPHATASE"/>
    <property type="match status" value="1"/>
</dbReference>
<dbReference type="GO" id="GO:0004725">
    <property type="term" value="F:protein tyrosine phosphatase activity"/>
    <property type="evidence" value="ECO:0007669"/>
    <property type="project" value="UniProtKB-EC"/>
</dbReference>
<evidence type="ECO:0000256" key="4">
    <source>
        <dbReference type="ARBA" id="ARBA00022912"/>
    </source>
</evidence>
<reference evidence="9 10" key="1">
    <citation type="submission" date="2024-11" db="EMBL/GenBank/DDBJ databases">
        <title>Chromosome-level genome assembly of the freshwater bivalve Anodonta woodiana.</title>
        <authorList>
            <person name="Chen X."/>
        </authorList>
    </citation>
    <scope>NUCLEOTIDE SEQUENCE [LARGE SCALE GENOMIC DNA]</scope>
    <source>
        <strain evidence="9">MN2024</strain>
        <tissue evidence="9">Gills</tissue>
    </source>
</reference>
<dbReference type="InterPro" id="IPR000387">
    <property type="entry name" value="Tyr_Pase_dom"/>
</dbReference>
<dbReference type="SMART" id="SM00404">
    <property type="entry name" value="PTPc_motif"/>
    <property type="match status" value="2"/>
</dbReference>
<dbReference type="PROSITE" id="PS00383">
    <property type="entry name" value="TYR_PHOSPHATASE_1"/>
    <property type="match status" value="1"/>
</dbReference>
<dbReference type="InterPro" id="IPR050348">
    <property type="entry name" value="Protein-Tyr_Phosphatase"/>
</dbReference>
<name>A0ABD3X372_SINWO</name>
<dbReference type="SUPFAM" id="SSF52799">
    <property type="entry name" value="(Phosphotyrosine protein) phosphatases II"/>
    <property type="match status" value="2"/>
</dbReference>
<dbReference type="Gene3D" id="3.90.190.10">
    <property type="entry name" value="Protein tyrosine phosphatase superfamily"/>
    <property type="match status" value="2"/>
</dbReference>
<dbReference type="CDD" id="cd00047">
    <property type="entry name" value="PTPc"/>
    <property type="match status" value="1"/>
</dbReference>
<feature type="transmembrane region" description="Helical" evidence="6">
    <location>
        <begin position="330"/>
        <end position="353"/>
    </location>
</feature>
<feature type="domain" description="Tyrosine-protein phosphatase" evidence="7">
    <location>
        <begin position="460"/>
        <end position="695"/>
    </location>
</feature>
<dbReference type="PROSITE" id="PS50056">
    <property type="entry name" value="TYR_PHOSPHATASE_2"/>
    <property type="match status" value="1"/>
</dbReference>
<feature type="domain" description="Tyrosine-protein phosphatase" evidence="7">
    <location>
        <begin position="716"/>
        <end position="955"/>
    </location>
</feature>
<evidence type="ECO:0000256" key="5">
    <source>
        <dbReference type="ARBA" id="ARBA00051722"/>
    </source>
</evidence>
<keyword evidence="3" id="KW-0378">Hydrolase</keyword>
<evidence type="ECO:0000256" key="1">
    <source>
        <dbReference type="ARBA" id="ARBA00009580"/>
    </source>
</evidence>
<dbReference type="PANTHER" id="PTHR19134">
    <property type="entry name" value="RECEPTOR-TYPE TYROSINE-PROTEIN PHOSPHATASE"/>
    <property type="match status" value="1"/>
</dbReference>
<dbReference type="FunFam" id="3.90.190.10:FF:000102">
    <property type="entry name" value="Receptor-type tyrosine-protein phosphatase"/>
    <property type="match status" value="1"/>
</dbReference>
<dbReference type="SMART" id="SM00194">
    <property type="entry name" value="PTPc"/>
    <property type="match status" value="1"/>
</dbReference>
<dbReference type="InterPro" id="IPR003595">
    <property type="entry name" value="Tyr_Pase_cat"/>
</dbReference>
<dbReference type="InterPro" id="IPR000242">
    <property type="entry name" value="PTP_cat"/>
</dbReference>
<dbReference type="EC" id="3.1.3.48" evidence="2"/>
<evidence type="ECO:0000256" key="3">
    <source>
        <dbReference type="ARBA" id="ARBA00022801"/>
    </source>
</evidence>
<evidence type="ECO:0000259" key="8">
    <source>
        <dbReference type="PROSITE" id="PS50056"/>
    </source>
</evidence>
<keyword evidence="4" id="KW-0904">Protein phosphatase</keyword>
<keyword evidence="6" id="KW-0472">Membrane</keyword>
<evidence type="ECO:0000313" key="10">
    <source>
        <dbReference type="Proteomes" id="UP001634394"/>
    </source>
</evidence>
<dbReference type="SUPFAM" id="SSF49785">
    <property type="entry name" value="Galactose-binding domain-like"/>
    <property type="match status" value="1"/>
</dbReference>
<protein>
    <recommendedName>
        <fullName evidence="2">protein-tyrosine-phosphatase</fullName>
        <ecNumber evidence="2">3.1.3.48</ecNumber>
    </recommendedName>
</protein>
<dbReference type="InterPro" id="IPR016130">
    <property type="entry name" value="Tyr_Pase_AS"/>
</dbReference>
<gene>
    <name evidence="9" type="ORF">ACJMK2_032896</name>
</gene>
<keyword evidence="10" id="KW-1185">Reference proteome</keyword>
<keyword evidence="6" id="KW-0812">Transmembrane</keyword>
<organism evidence="9 10">
    <name type="scientific">Sinanodonta woodiana</name>
    <name type="common">Chinese pond mussel</name>
    <name type="synonym">Anodonta woodiana</name>
    <dbReference type="NCBI Taxonomy" id="1069815"/>
    <lineage>
        <taxon>Eukaryota</taxon>
        <taxon>Metazoa</taxon>
        <taxon>Spiralia</taxon>
        <taxon>Lophotrochozoa</taxon>
        <taxon>Mollusca</taxon>
        <taxon>Bivalvia</taxon>
        <taxon>Autobranchia</taxon>
        <taxon>Heteroconchia</taxon>
        <taxon>Palaeoheterodonta</taxon>
        <taxon>Unionida</taxon>
        <taxon>Unionoidea</taxon>
        <taxon>Unionidae</taxon>
        <taxon>Unioninae</taxon>
        <taxon>Sinanodonta</taxon>
    </lineage>
</organism>
<feature type="domain" description="Tyrosine specific protein phosphatases" evidence="8">
    <location>
        <begin position="615"/>
        <end position="686"/>
    </location>
</feature>
<dbReference type="Gene3D" id="2.60.120.260">
    <property type="entry name" value="Galactose-binding domain-like"/>
    <property type="match status" value="1"/>
</dbReference>
<sequence length="975" mass="109391">MISSAIMPFSLRMKSVSWIIVLAVIYLHTVLCDRNFAINKRANQSSTLLYDGFNWTADKAVDGNTAGGSPGISKTCSATDDKGGNHTWEVDIGFQVIVKNIFVHGRTDDVLESQLRGFLLYIGNESRPWINNLAVKESPLGTYKHSFKMNNSVARFISVIRRNEVILTICEVEVLGECLDGLYSEFCNNTCGYCYNGLPCKKDTGECLGGCDLGWRGQQCDTECGNGTYGYGCNETCGNCLGGSRSCSRRNGNCTSGCIQGWQGITCKQKCKNGTYSYGCSETCGMCYRGNDSCSVTDGHCIDGCKAGWQGQTCKTEKILSESNSHGKTIVIIVVVVVVLATLIAIAVLVVVIKRRRQRKNKEDGVLDMKETKEYVLATLSEGNPSNYLQPENEDVEEATVPSGVYQNTEKKEQLIAQRIPVLKFWNHVMTKKANESAFESEFQELTAGLSKKHDVALANPSKNRYKSIYPYDFNRVVLKRDSTQITEDQNASDYINASHIKGYKGQNSYIACQGPTDNTICEFWWMIWQEKTECIVMLTNLVEMGKVKCKQYWPEEGEEVYGSVKVKLVRVETGSDYVKRNLDVTVGDESRRVAQFHYKAWPDKDVPDTAWSLVGFWNAVCKLKISGEGPVVVHCSAGVGRTGTFIALDIIHNEACETSHVAVMSCVANLREQRLNMVQTASQYMFLHEVVAESLGFGTKTVFEKQFSELFKHLMEKDKHSGFTLLERQYKMMANADRGNDECDLQVYSNISSFQSENIRLPDLAGKDAYIVAKWTGDEQSMVNNRQYNVKTVIILDSENPNDAWMFLEVNGSKTVSGITVICNGKDELDALERKQFTITNGNMTESLDITVIVLKSWSKSHDVPPDTCSILTLLDNINQWHPYPTETNPILIYSRFEMNRCSIIYTLLTETDRIRRDGEIHILRTCVDMLSRSQTLLPTFDQYVFLHKCLLSHATQDCTYENTAALNTIKEIL</sequence>
<keyword evidence="6" id="KW-1133">Transmembrane helix</keyword>
<accession>A0ABD3X372</accession>